<reference evidence="2 3" key="2">
    <citation type="submission" date="2019-05" db="EMBL/GenBank/DDBJ databases">
        <title>Glycomyces buryatensis sp. nov.</title>
        <authorList>
            <person name="Nikitina E."/>
        </authorList>
    </citation>
    <scope>NUCLEOTIDE SEQUENCE [LARGE SCALE GENOMIC DNA]</scope>
    <source>
        <strain evidence="2 3">18</strain>
    </source>
</reference>
<dbReference type="AlphaFoldDB" id="A0A4S8PUS1"/>
<dbReference type="Proteomes" id="UP000308760">
    <property type="component" value="Unassembled WGS sequence"/>
</dbReference>
<evidence type="ECO:0000256" key="1">
    <source>
        <dbReference type="SAM" id="MobiDB-lite"/>
    </source>
</evidence>
<evidence type="ECO:0000313" key="3">
    <source>
        <dbReference type="Proteomes" id="UP000308760"/>
    </source>
</evidence>
<dbReference type="Pfam" id="PF19650">
    <property type="entry name" value="DUF6153"/>
    <property type="match status" value="1"/>
</dbReference>
<name>A0A4S8PUS1_9ACTN</name>
<dbReference type="EMBL" id="STGY01000083">
    <property type="protein sequence ID" value="THV33645.1"/>
    <property type="molecule type" value="Genomic_DNA"/>
</dbReference>
<reference evidence="3" key="1">
    <citation type="submission" date="2019-04" db="EMBL/GenBank/DDBJ databases">
        <title>Nocardioides xinjiangensis sp. nov.</title>
        <authorList>
            <person name="Liu S."/>
        </authorList>
    </citation>
    <scope>NUCLEOTIDE SEQUENCE [LARGE SCALE GENOMIC DNA]</scope>
    <source>
        <strain evidence="3">18</strain>
    </source>
</reference>
<keyword evidence="3" id="KW-1185">Reference proteome</keyword>
<sequence>MDRNRHGAGRLAVCLAVLTAFMTLGHLVGMLGHGDFVHHGHAESAETAATDCSPAETPGRHEAHAEANCGALIETGIADNTAAPDNLPHALAGPAPVSPWTAGELGPNGRAPPERSQLQISRV</sequence>
<feature type="region of interest" description="Disordered" evidence="1">
    <location>
        <begin position="80"/>
        <end position="123"/>
    </location>
</feature>
<evidence type="ECO:0000313" key="2">
    <source>
        <dbReference type="EMBL" id="THV33645.1"/>
    </source>
</evidence>
<organism evidence="2 3">
    <name type="scientific">Glycomyces buryatensis</name>
    <dbReference type="NCBI Taxonomy" id="2570927"/>
    <lineage>
        <taxon>Bacteria</taxon>
        <taxon>Bacillati</taxon>
        <taxon>Actinomycetota</taxon>
        <taxon>Actinomycetes</taxon>
        <taxon>Glycomycetales</taxon>
        <taxon>Glycomycetaceae</taxon>
        <taxon>Glycomyces</taxon>
    </lineage>
</organism>
<proteinExistence type="predicted"/>
<gene>
    <name evidence="2" type="ORF">FAB82_26285</name>
</gene>
<accession>A0A4S8PUS1</accession>
<protein>
    <submittedName>
        <fullName evidence="2">Uncharacterized protein</fullName>
    </submittedName>
</protein>
<comment type="caution">
    <text evidence="2">The sequence shown here is derived from an EMBL/GenBank/DDBJ whole genome shotgun (WGS) entry which is preliminary data.</text>
</comment>
<dbReference type="InterPro" id="IPR046151">
    <property type="entry name" value="DUF6153"/>
</dbReference>
<dbReference type="RefSeq" id="WP_136537526.1">
    <property type="nucleotide sequence ID" value="NZ_STGY01000083.1"/>
</dbReference>